<protein>
    <submittedName>
        <fullName evidence="2">Uncharacterized protein</fullName>
    </submittedName>
</protein>
<evidence type="ECO:0000313" key="2">
    <source>
        <dbReference type="EMBL" id="PKR52024.1"/>
    </source>
</evidence>
<accession>A0A2N3KNA4</accession>
<dbReference type="Proteomes" id="UP000233597">
    <property type="component" value="Unassembled WGS sequence"/>
</dbReference>
<reference evidence="2 3" key="1">
    <citation type="submission" date="2017-09" db="EMBL/GenBank/DDBJ databases">
        <title>Biodiversity and function of Thalassospira species in the particle-attached aromatic-hydrocarbon-degrading consortia from the surface seawater of the South China Sea.</title>
        <authorList>
            <person name="Dong C."/>
            <person name="Liu R."/>
            <person name="Shao Z."/>
        </authorList>
    </citation>
    <scope>NUCLEOTIDE SEQUENCE [LARGE SCALE GENOMIC DNA]</scope>
    <source>
        <strain evidence="2 3">CSC1P2</strain>
    </source>
</reference>
<organism evidence="2 3">
    <name type="scientific">Thalassospira marina</name>
    <dbReference type="NCBI Taxonomy" id="2048283"/>
    <lineage>
        <taxon>Bacteria</taxon>
        <taxon>Pseudomonadati</taxon>
        <taxon>Pseudomonadota</taxon>
        <taxon>Alphaproteobacteria</taxon>
        <taxon>Rhodospirillales</taxon>
        <taxon>Thalassospiraceae</taxon>
        <taxon>Thalassospira</taxon>
    </lineage>
</organism>
<feature type="region of interest" description="Disordered" evidence="1">
    <location>
        <begin position="140"/>
        <end position="172"/>
    </location>
</feature>
<feature type="compositionally biased region" description="Basic and acidic residues" evidence="1">
    <location>
        <begin position="150"/>
        <end position="170"/>
    </location>
</feature>
<dbReference type="EMBL" id="NWTK01000012">
    <property type="protein sequence ID" value="PKR52024.1"/>
    <property type="molecule type" value="Genomic_DNA"/>
</dbReference>
<sequence length="220" mass="24612">MGKTPKTPQVSPAVRATRFFVFGLLLVATFLMVQAPFAHASSGEGKAAEGGESAGVALPAHVFELEKVVTSIVLPQDRMIRQIAADVWLELTAVEHRALVSRIQPKLLNAFLRDFQRYFYRDTKYRAEKVEKGKRGYHYEAPSLLTPPKPKLDEDGKEIKEEPAEGDEAKPLFSPFKPTTDRIIIGLQNRLKATCDKILGPGIVKSVQIRGLFDQWPNER</sequence>
<name>A0A2N3KNA4_9PROT</name>
<gene>
    <name evidence="2" type="ORF">COO20_18090</name>
</gene>
<comment type="caution">
    <text evidence="2">The sequence shown here is derived from an EMBL/GenBank/DDBJ whole genome shotgun (WGS) entry which is preliminary data.</text>
</comment>
<evidence type="ECO:0000256" key="1">
    <source>
        <dbReference type="SAM" id="MobiDB-lite"/>
    </source>
</evidence>
<proteinExistence type="predicted"/>
<dbReference type="AlphaFoldDB" id="A0A2N3KNA4"/>
<evidence type="ECO:0000313" key="3">
    <source>
        <dbReference type="Proteomes" id="UP000233597"/>
    </source>
</evidence>